<organism evidence="7 8">
    <name type="scientific">Kaistia hirudinis</name>
    <dbReference type="NCBI Taxonomy" id="1293440"/>
    <lineage>
        <taxon>Bacteria</taxon>
        <taxon>Pseudomonadati</taxon>
        <taxon>Pseudomonadota</taxon>
        <taxon>Alphaproteobacteria</taxon>
        <taxon>Hyphomicrobiales</taxon>
        <taxon>Kaistiaceae</taxon>
        <taxon>Kaistia</taxon>
    </lineage>
</organism>
<dbReference type="EMBL" id="JACIDS010000001">
    <property type="protein sequence ID" value="MBB3929188.1"/>
    <property type="molecule type" value="Genomic_DNA"/>
</dbReference>
<dbReference type="SUPFAM" id="SSF51445">
    <property type="entry name" value="(Trans)glycosidases"/>
    <property type="match status" value="1"/>
</dbReference>
<comment type="similarity">
    <text evidence="2">Belongs to the glycosyl hydrolase 3 family.</text>
</comment>
<name>A0A840AIC1_9HYPH</name>
<dbReference type="PANTHER" id="PTHR30480:SF13">
    <property type="entry name" value="BETA-HEXOSAMINIDASE"/>
    <property type="match status" value="1"/>
</dbReference>
<comment type="catalytic activity">
    <reaction evidence="1">
        <text>Hydrolysis of terminal non-reducing N-acetyl-D-hexosamine residues in N-acetyl-beta-D-hexosaminides.</text>
        <dbReference type="EC" id="3.2.1.52"/>
    </reaction>
</comment>
<dbReference type="InterPro" id="IPR001764">
    <property type="entry name" value="Glyco_hydro_3_N"/>
</dbReference>
<dbReference type="InterPro" id="IPR036962">
    <property type="entry name" value="Glyco_hydro_3_N_sf"/>
</dbReference>
<accession>A0A840AIC1</accession>
<evidence type="ECO:0000256" key="3">
    <source>
        <dbReference type="ARBA" id="ARBA00012663"/>
    </source>
</evidence>
<sequence>MTAKAFISGCAGTALTDDEIAFFRDERPWGLILFKRNIGTAEAVCDLVAAFRDALGDPDRPVLIDQEGGRVQRIGPPLWPNRPAAKFSGDLYAEDQAAGRRMAWLQGRLIASDLADLGITVDCIPVLDVSTPHTHAAIGNRAYSHDADAVTALGLAAAEGLMAGGVLPVMKHMPGHGRATLDSHLALPEVDAALSTLKHSDFVPFRALAALPMGMTAHIVFHAIDPGRPATTSRIVVDEIIRGHIGFDGLLMSDDLSMKALGGDYSSRAAAVLDAGCDIVLHCNGLMDEMRAVADAVPELSGRSAERAATALAARKPAHPLDREAAEAEYATLADRAGWPPAAS</sequence>
<gene>
    <name evidence="7" type="ORF">GGR25_000207</name>
</gene>
<protein>
    <recommendedName>
        <fullName evidence="3">beta-N-acetylhexosaminidase</fullName>
        <ecNumber evidence="3">3.2.1.52</ecNumber>
    </recommendedName>
</protein>
<dbReference type="AlphaFoldDB" id="A0A840AIC1"/>
<dbReference type="GO" id="GO:0009254">
    <property type="term" value="P:peptidoglycan turnover"/>
    <property type="evidence" value="ECO:0007669"/>
    <property type="project" value="TreeGrafter"/>
</dbReference>
<dbReference type="EC" id="3.2.1.52" evidence="3"/>
<evidence type="ECO:0000256" key="1">
    <source>
        <dbReference type="ARBA" id="ARBA00001231"/>
    </source>
</evidence>
<dbReference type="Proteomes" id="UP000553963">
    <property type="component" value="Unassembled WGS sequence"/>
</dbReference>
<dbReference type="GO" id="GO:0004563">
    <property type="term" value="F:beta-N-acetylhexosaminidase activity"/>
    <property type="evidence" value="ECO:0007669"/>
    <property type="project" value="UniProtKB-EC"/>
</dbReference>
<proteinExistence type="inferred from homology"/>
<dbReference type="InterPro" id="IPR050226">
    <property type="entry name" value="NagZ_Beta-hexosaminidase"/>
</dbReference>
<evidence type="ECO:0000259" key="6">
    <source>
        <dbReference type="Pfam" id="PF00933"/>
    </source>
</evidence>
<dbReference type="InterPro" id="IPR017853">
    <property type="entry name" value="GH"/>
</dbReference>
<comment type="caution">
    <text evidence="7">The sequence shown here is derived from an EMBL/GenBank/DDBJ whole genome shotgun (WGS) entry which is preliminary data.</text>
</comment>
<keyword evidence="8" id="KW-1185">Reference proteome</keyword>
<feature type="domain" description="Glycoside hydrolase family 3 N-terminal" evidence="6">
    <location>
        <begin position="30"/>
        <end position="301"/>
    </location>
</feature>
<dbReference type="NCBIfam" id="NF003740">
    <property type="entry name" value="PRK05337.1"/>
    <property type="match status" value="1"/>
</dbReference>
<keyword evidence="4 7" id="KW-0378">Hydrolase</keyword>
<dbReference type="GO" id="GO:0005975">
    <property type="term" value="P:carbohydrate metabolic process"/>
    <property type="evidence" value="ECO:0007669"/>
    <property type="project" value="InterPro"/>
</dbReference>
<evidence type="ECO:0000313" key="7">
    <source>
        <dbReference type="EMBL" id="MBB3929188.1"/>
    </source>
</evidence>
<dbReference type="RefSeq" id="WP_183396876.1">
    <property type="nucleotide sequence ID" value="NZ_JACIDS010000001.1"/>
</dbReference>
<dbReference type="Pfam" id="PF00933">
    <property type="entry name" value="Glyco_hydro_3"/>
    <property type="match status" value="1"/>
</dbReference>
<dbReference type="Gene3D" id="3.20.20.300">
    <property type="entry name" value="Glycoside hydrolase, family 3, N-terminal domain"/>
    <property type="match status" value="1"/>
</dbReference>
<evidence type="ECO:0000256" key="2">
    <source>
        <dbReference type="ARBA" id="ARBA00005336"/>
    </source>
</evidence>
<evidence type="ECO:0000256" key="5">
    <source>
        <dbReference type="ARBA" id="ARBA00023295"/>
    </source>
</evidence>
<reference evidence="7 8" key="1">
    <citation type="submission" date="2020-08" db="EMBL/GenBank/DDBJ databases">
        <title>Genomic Encyclopedia of Type Strains, Phase IV (KMG-IV): sequencing the most valuable type-strain genomes for metagenomic binning, comparative biology and taxonomic classification.</title>
        <authorList>
            <person name="Goeker M."/>
        </authorList>
    </citation>
    <scope>NUCLEOTIDE SEQUENCE [LARGE SCALE GENOMIC DNA]</scope>
    <source>
        <strain evidence="7 8">DSM 25966</strain>
    </source>
</reference>
<evidence type="ECO:0000313" key="8">
    <source>
        <dbReference type="Proteomes" id="UP000553963"/>
    </source>
</evidence>
<dbReference type="PANTHER" id="PTHR30480">
    <property type="entry name" value="BETA-HEXOSAMINIDASE-RELATED"/>
    <property type="match status" value="1"/>
</dbReference>
<evidence type="ECO:0000256" key="4">
    <source>
        <dbReference type="ARBA" id="ARBA00022801"/>
    </source>
</evidence>
<keyword evidence="5 7" id="KW-0326">Glycosidase</keyword>